<dbReference type="SUPFAM" id="SSF109604">
    <property type="entry name" value="HD-domain/PDEase-like"/>
    <property type="match status" value="1"/>
</dbReference>
<reference evidence="1" key="1">
    <citation type="journal article" date="2020" name="mSystems">
        <title>Genome- and Community-Level Interaction Insights into Carbon Utilization and Element Cycling Functions of Hydrothermarchaeota in Hydrothermal Sediment.</title>
        <authorList>
            <person name="Zhou Z."/>
            <person name="Liu Y."/>
            <person name="Xu W."/>
            <person name="Pan J."/>
            <person name="Luo Z.H."/>
            <person name="Li M."/>
        </authorList>
    </citation>
    <scope>NUCLEOTIDE SEQUENCE [LARGE SCALE GENOMIC DNA]</scope>
    <source>
        <strain evidence="1">SpSt-757</strain>
    </source>
</reference>
<dbReference type="InterPro" id="IPR003607">
    <property type="entry name" value="HD/PDEase_dom"/>
</dbReference>
<dbReference type="EMBL" id="DTGG01000046">
    <property type="protein sequence ID" value="HFZ08774.1"/>
    <property type="molecule type" value="Genomic_DNA"/>
</dbReference>
<gene>
    <name evidence="1" type="ORF">ENV41_01410</name>
</gene>
<dbReference type="CDD" id="cd00077">
    <property type="entry name" value="HDc"/>
    <property type="match status" value="1"/>
</dbReference>
<proteinExistence type="predicted"/>
<evidence type="ECO:0000313" key="1">
    <source>
        <dbReference type="EMBL" id="HFZ08774.1"/>
    </source>
</evidence>
<name>A0A7V3N4B5_UNCC3</name>
<accession>A0A7V3N4B5</accession>
<dbReference type="AlphaFoldDB" id="A0A7V3N4B5"/>
<organism evidence="1">
    <name type="scientific">candidate division CPR3 bacterium</name>
    <dbReference type="NCBI Taxonomy" id="2268181"/>
    <lineage>
        <taxon>Bacteria</taxon>
        <taxon>Bacteria division CPR3</taxon>
    </lineage>
</organism>
<comment type="caution">
    <text evidence="1">The sequence shown here is derived from an EMBL/GenBank/DDBJ whole genome shotgun (WGS) entry which is preliminary data.</text>
</comment>
<protein>
    <submittedName>
        <fullName evidence="1">HD domain-containing protein</fullName>
    </submittedName>
</protein>
<dbReference type="Gene3D" id="1.10.3210.10">
    <property type="entry name" value="Hypothetical protein af1432"/>
    <property type="match status" value="1"/>
</dbReference>
<sequence length="399" mass="45327">MVYYDPVYSRHLNGNWRPPLILEQLSRTPEAARARRIAQAAAPDYLLMRGPIPSRFQHGMGVAFLADRVLKKNPDLKDYQNLLLSAALMHDWGLPCFSHLAEPLLKKMTGMDGESFLGFVLEMYGRAKEVLKDFGVDYQDVVKVVTANFGPLGEIINGSLDLDNLDNILRYAIAASLPGKKPNVIKVAVSFRFINGRWYLLEDCLEDVRKWQALRKRVYSSIYSNFNLSPVTMLYRAIYLAYQIGLVNVNFFLMHDDEAVDYLSRCGGEVSRLLERLISWEWYEEVFSLHSESHHQSPIMRLADNPMSGLEMADTLCAQARVEPDDICVYVGRGRDKKRVTVPFIPADPAEGKGKFFLAEDNDSPIYRLKVFVNPELDASKKLEISNLAIEIYNGMDAS</sequence>